<sequence length="292" mass="32448">MRTKPIRILFFLLTFLPGLFACKHEAEKPATVCRLTSVTDQLVESSGKLTNELQRTFLYLNDTLIGMKELSPNRNITFGTAQTNGRIVQVADGSATVIAFAYSAGGTAPPTSATFTQGGKVQSVFTMQYTTAGQLSQINERRQILPANSLVIERTYMFTYDNTGNLTNERVKFIFQGGGPVFEQVTEYTTGMNPSPYTHFSARSILTVTALSQVSETHPSRFWHQNAPTAYKTYDLNTDGSRSTLRESSTFAPTYDADNKLMTQDQTALLYQSSVPTPITKNNRQAFVYECK</sequence>
<reference evidence="3" key="1">
    <citation type="journal article" date="2019" name="Int. J. Syst. Evol. Microbiol.">
        <title>The Global Catalogue of Microorganisms (GCM) 10K type strain sequencing project: providing services to taxonomists for standard genome sequencing and annotation.</title>
        <authorList>
            <consortium name="The Broad Institute Genomics Platform"/>
            <consortium name="The Broad Institute Genome Sequencing Center for Infectious Disease"/>
            <person name="Wu L."/>
            <person name="Ma J."/>
        </authorList>
    </citation>
    <scope>NUCLEOTIDE SEQUENCE [LARGE SCALE GENOMIC DNA]</scope>
    <source>
        <strain evidence="3">KCTC 42805</strain>
    </source>
</reference>
<feature type="signal peptide" evidence="1">
    <location>
        <begin position="1"/>
        <end position="21"/>
    </location>
</feature>
<accession>A0ABW5M598</accession>
<evidence type="ECO:0000256" key="1">
    <source>
        <dbReference type="SAM" id="SignalP"/>
    </source>
</evidence>
<proteinExistence type="predicted"/>
<feature type="chain" id="PRO_5045183196" description="YD repeat-containing protein" evidence="1">
    <location>
        <begin position="22"/>
        <end position="292"/>
    </location>
</feature>
<evidence type="ECO:0000313" key="2">
    <source>
        <dbReference type="EMBL" id="MFD2570877.1"/>
    </source>
</evidence>
<dbReference type="RefSeq" id="WP_381521944.1">
    <property type="nucleotide sequence ID" value="NZ_JBHULN010000005.1"/>
</dbReference>
<dbReference type="Gene3D" id="2.180.10.10">
    <property type="entry name" value="RHS repeat-associated core"/>
    <property type="match status" value="1"/>
</dbReference>
<dbReference type="PROSITE" id="PS51257">
    <property type="entry name" value="PROKAR_LIPOPROTEIN"/>
    <property type="match status" value="1"/>
</dbReference>
<dbReference type="EMBL" id="JBHULN010000005">
    <property type="protein sequence ID" value="MFD2570877.1"/>
    <property type="molecule type" value="Genomic_DNA"/>
</dbReference>
<gene>
    <name evidence="2" type="ORF">ACFSUS_09555</name>
</gene>
<keyword evidence="1" id="KW-0732">Signal</keyword>
<name>A0ABW5M598_9BACT</name>
<organism evidence="2 3">
    <name type="scientific">Spirosoma soli</name>
    <dbReference type="NCBI Taxonomy" id="1770529"/>
    <lineage>
        <taxon>Bacteria</taxon>
        <taxon>Pseudomonadati</taxon>
        <taxon>Bacteroidota</taxon>
        <taxon>Cytophagia</taxon>
        <taxon>Cytophagales</taxon>
        <taxon>Cytophagaceae</taxon>
        <taxon>Spirosoma</taxon>
    </lineage>
</organism>
<evidence type="ECO:0000313" key="3">
    <source>
        <dbReference type="Proteomes" id="UP001597469"/>
    </source>
</evidence>
<comment type="caution">
    <text evidence="2">The sequence shown here is derived from an EMBL/GenBank/DDBJ whole genome shotgun (WGS) entry which is preliminary data.</text>
</comment>
<keyword evidence="3" id="KW-1185">Reference proteome</keyword>
<dbReference type="Proteomes" id="UP001597469">
    <property type="component" value="Unassembled WGS sequence"/>
</dbReference>
<protein>
    <recommendedName>
        <fullName evidence="4">YD repeat-containing protein</fullName>
    </recommendedName>
</protein>
<evidence type="ECO:0008006" key="4">
    <source>
        <dbReference type="Google" id="ProtNLM"/>
    </source>
</evidence>